<dbReference type="InterPro" id="IPR036116">
    <property type="entry name" value="FN3_sf"/>
</dbReference>
<dbReference type="Pfam" id="PF25900">
    <property type="entry name" value="PAPPA"/>
    <property type="match status" value="2"/>
</dbReference>
<dbReference type="InterPro" id="IPR000800">
    <property type="entry name" value="Notch_dom"/>
</dbReference>
<dbReference type="NCBIfam" id="TIGR02232">
    <property type="entry name" value="myxo_disulf_rpt"/>
    <property type="match status" value="1"/>
</dbReference>
<accession>A0A665UII4</accession>
<dbReference type="InterPro" id="IPR008754">
    <property type="entry name" value="Peptidase_M43"/>
</dbReference>
<feature type="domain" description="Sushi" evidence="9">
    <location>
        <begin position="1435"/>
        <end position="1496"/>
    </location>
</feature>
<dbReference type="Gene3D" id="2.60.120.200">
    <property type="match status" value="1"/>
</dbReference>
<sequence>MLLIRLLAIFLVLITNTWLFNPVRPDSRGRYMRALARRADLELSSLAGEPCAVSGVWSSRRQPRSLSPSQHRPPAARPRTHSSLRELYAGRSAAVVCAGGCGGDTGAHRAEERGVWGDAEDVTAGLEDGYAPLPAWLYEKRSTSDRREVKYDRKDATQSPGTSLLKDAGPSASSTDRAQLLRGSRSRPARSADGTFPYEENGNSSLEKVFPDNSTDSRGLRVLYKLHRGDGVQQSSAGAVEYGAVDYSGELEEADPPARLPVGGYSPWGSPVPRVPPSWMTALYFSGRQEQLKVKPTARLELPRDKFSLELWLKPEGGQSNPAVIAGVFDNCSHSLSEKGWSVGIRTVEPDGTKDARFYFTLRTDRAVKSTTVYSHHTYRASVWTHLMATYNGHNMTLYVDGAKVGESNHQSGNLYSSFMKTCRTLFLGSNQSDEGPSFRGYIGGLVLWDYAPKIQNFTPDPPFLNFISIILIIIIIYFSASKVEQLWTPYKDAFHPTIITTPVPDEEIVSSFLPPPCGLTPCDNTDIVLSYNNNWQLRAPKVVRYRIVNLSDDDGGNPTVSEAQIQRQHWALTEAFRPYNITLDLSVHTVRNSSLKQRFILSNCQIGKIGNRQCDPECDHPRTGHDGGDCLRLGACYNWKRQDGVCNMECNTIHYDYDDGDCCDPDITDVLKTCFDPESPDRAYMSVKELKEELHLNGMETLNVFFANNSVREELAGAATWPWAKEALTHQGGMVLNPAYFGTTGHHNTMIHEMGHIFGLYHVFKGVSERDSCDDPCQETIPSMETGDLCADTAPTPKSKACHDPGAVNDTCGVITYQDTPYSNYMSYTDDNCTNHFTPNQVARMHCYLDLVYQKWLIDHRPTPIPLAPIVTDQTPDSVSVYWLPPIRGPLYQRYDCADCERDGVFHQYASEASSPRICDTSGYWTPDEAVGPPDVEQPCDPSLQAWSPELSLYDTNVTSPCPDTEGCTLTLRFLHPIVPHSLTLWVTYISSTIANIELITNTDRSINLGPQHVFCDTPLTLRLYTHNTPIAAIKLCTFDEKMEIDAAMLSSGPRSPLCSGCQPLLYTIQRQPPFTSKLSTPQTQQTFTDSSVMQGVTYQYTVRVEADGLLSDPSPPLFYTHGQSYCGDGLIQGTEQCDDSNLLDGDGCSKKCLKEMGFNCNGEPSQCYVFDGDGVCEEFERVSSVQDCGYFTPLGYTDQWASTATASHQDSKLCPAHAATGEPSLTKVLPSQKLPSDAWFPCTAQSETNNNLEHSFWLKVGFDHPGVAASVMVYLTSDGSWSGEQCRRTANIFLTDTTGHNHSLGTYDLSCHRNPLVVNVTHDLSQPFFLTASVILLFSSPTVAVGGVALRTSCHFSTFALTGCASEGGLSHSYLLNTRMCTGGGEASRCSVHCHRGFSITVLSGRMTPPHQRKIELECFHGSWDRVVSCQPVDCGLPEQSHVYHAIFSCPWGTTFGKQCSFTCASPAILQGDSDRLECLEDGLWSFPEAYCKIECPEVPNIPNARLLTADCTASGHDVGSVCRYKCNAGFYIIGSLKKKTPRKYFKLECLEGGQWEETGCEPISCPALPDVFQGMYTCTNGLFYDTRCTLQCSDKTENSDIRCTKDGKWTAEFTMCSKLQGSCSPPSGLNSVEYSCAEGMDVGGVCYPTCIVALDMDLRDPVVLPNGTTAHSLKHWMLPTKVQSIVCTGMMKWYPDPQHIHCIQSCEPFGGDGWCDTTNNRAYCQYDGGDCCPSTLSTRKVIQFGADCNQDECTCRDPDAEENKSKGRDLEGGGDGDGGGMQ</sequence>
<proteinExistence type="inferred from homology"/>
<dbReference type="Pfam" id="PF05572">
    <property type="entry name" value="Peptidase_M43"/>
    <property type="match status" value="1"/>
</dbReference>
<dbReference type="Pfam" id="PF00084">
    <property type="entry name" value="Sushi"/>
    <property type="match status" value="1"/>
</dbReference>
<evidence type="ECO:0000313" key="10">
    <source>
        <dbReference type="Ensembl" id="ENSENLP00000019195.1"/>
    </source>
</evidence>
<dbReference type="GO" id="GO:0004222">
    <property type="term" value="F:metalloendopeptidase activity"/>
    <property type="evidence" value="ECO:0007669"/>
    <property type="project" value="TreeGrafter"/>
</dbReference>
<evidence type="ECO:0000259" key="9">
    <source>
        <dbReference type="PROSITE" id="PS50923"/>
    </source>
</evidence>
<dbReference type="Ensembl" id="ENSENLT00000019904.1">
    <property type="protein sequence ID" value="ENSENLP00000019195.1"/>
    <property type="gene ID" value="ENSENLG00000008752.1"/>
</dbReference>
<dbReference type="Pfam" id="PF13948">
    <property type="entry name" value="DUF4215"/>
    <property type="match status" value="1"/>
</dbReference>
<evidence type="ECO:0000256" key="8">
    <source>
        <dbReference type="SAM" id="SignalP"/>
    </source>
</evidence>
<evidence type="ECO:0000256" key="7">
    <source>
        <dbReference type="SAM" id="MobiDB-lite"/>
    </source>
</evidence>
<dbReference type="InterPro" id="IPR024079">
    <property type="entry name" value="MetalloPept_cat_dom_sf"/>
</dbReference>
<comment type="caution">
    <text evidence="6">Lacks conserved residue(s) required for the propagation of feature annotation.</text>
</comment>
<dbReference type="InParanoid" id="A0A665UII4"/>
<dbReference type="FunCoup" id="A0A665UII4">
    <property type="interactions" value="881"/>
</dbReference>
<dbReference type="InterPro" id="IPR043543">
    <property type="entry name" value="PAPPA/PAPPA2"/>
</dbReference>
<dbReference type="Gene3D" id="2.10.70.10">
    <property type="entry name" value="Complement Module, domain 1"/>
    <property type="match status" value="3"/>
</dbReference>
<dbReference type="SUPFAM" id="SSF49265">
    <property type="entry name" value="Fibronectin type III"/>
    <property type="match status" value="1"/>
</dbReference>
<feature type="compositionally biased region" description="Gly residues" evidence="7">
    <location>
        <begin position="1776"/>
        <end position="1785"/>
    </location>
</feature>
<evidence type="ECO:0000313" key="11">
    <source>
        <dbReference type="Proteomes" id="UP000472264"/>
    </source>
</evidence>
<reference evidence="10" key="2">
    <citation type="submission" date="2025-08" db="UniProtKB">
        <authorList>
            <consortium name="Ensembl"/>
        </authorList>
    </citation>
    <scope>IDENTIFICATION</scope>
</reference>
<comment type="similarity">
    <text evidence="1">Belongs to the peptidase M43B family.</text>
</comment>
<feature type="region of interest" description="Disordered" evidence="7">
    <location>
        <begin position="1760"/>
        <end position="1785"/>
    </location>
</feature>
<dbReference type="InterPro" id="IPR013320">
    <property type="entry name" value="ConA-like_dom_sf"/>
</dbReference>
<evidence type="ECO:0000256" key="4">
    <source>
        <dbReference type="ARBA" id="ARBA00023157"/>
    </source>
</evidence>
<feature type="compositionally biased region" description="Basic and acidic residues" evidence="7">
    <location>
        <begin position="1760"/>
        <end position="1774"/>
    </location>
</feature>
<feature type="compositionally biased region" description="Polar residues" evidence="7">
    <location>
        <begin position="201"/>
        <end position="213"/>
    </location>
</feature>
<keyword evidence="6" id="KW-0768">Sushi</keyword>
<dbReference type="Gene3D" id="3.40.390.10">
    <property type="entry name" value="Collagenase (Catalytic Domain)"/>
    <property type="match status" value="1"/>
</dbReference>
<dbReference type="Proteomes" id="UP000472264">
    <property type="component" value="Chromosome 17"/>
</dbReference>
<name>A0A665UII4_ECHNA</name>
<dbReference type="GO" id="GO:0007166">
    <property type="term" value="P:cell surface receptor signaling pathway"/>
    <property type="evidence" value="ECO:0007669"/>
    <property type="project" value="TreeGrafter"/>
</dbReference>
<dbReference type="Pfam" id="PF13385">
    <property type="entry name" value="Laminin_G_3"/>
    <property type="match status" value="1"/>
</dbReference>
<dbReference type="InterPro" id="IPR058897">
    <property type="entry name" value="PAPPA_SD_C"/>
</dbReference>
<dbReference type="InterPro" id="IPR000436">
    <property type="entry name" value="Sushi_SCR_CCP_dom"/>
</dbReference>
<feature type="region of interest" description="Disordered" evidence="7">
    <location>
        <begin position="144"/>
        <end position="213"/>
    </location>
</feature>
<evidence type="ECO:0000256" key="2">
    <source>
        <dbReference type="ARBA" id="ARBA00022729"/>
    </source>
</evidence>
<keyword evidence="2 8" id="KW-0732">Signal</keyword>
<keyword evidence="5" id="KW-0325">Glycoprotein</keyword>
<dbReference type="GO" id="GO:0005615">
    <property type="term" value="C:extracellular space"/>
    <property type="evidence" value="ECO:0007669"/>
    <property type="project" value="TreeGrafter"/>
</dbReference>
<dbReference type="OMA" id="EGEHCWL"/>
<keyword evidence="3" id="KW-0677">Repeat</keyword>
<keyword evidence="4" id="KW-1015">Disulfide bond</keyword>
<dbReference type="GO" id="GO:0006508">
    <property type="term" value="P:proteolysis"/>
    <property type="evidence" value="ECO:0007669"/>
    <property type="project" value="TreeGrafter"/>
</dbReference>
<dbReference type="SMART" id="SM00032">
    <property type="entry name" value="CCP"/>
    <property type="match status" value="3"/>
</dbReference>
<dbReference type="SUPFAM" id="SSF55486">
    <property type="entry name" value="Metalloproteases ('zincins'), catalytic domain"/>
    <property type="match status" value="1"/>
</dbReference>
<dbReference type="InterPro" id="IPR035976">
    <property type="entry name" value="Sushi/SCR/CCP_sf"/>
</dbReference>
<gene>
    <name evidence="10" type="primary">pappa2</name>
</gene>
<feature type="compositionally biased region" description="Basic and acidic residues" evidence="7">
    <location>
        <begin position="144"/>
        <end position="156"/>
    </location>
</feature>
<evidence type="ECO:0000256" key="5">
    <source>
        <dbReference type="ARBA" id="ARBA00023180"/>
    </source>
</evidence>
<evidence type="ECO:0000256" key="6">
    <source>
        <dbReference type="PROSITE-ProRule" id="PRU00302"/>
    </source>
</evidence>
<evidence type="ECO:0000256" key="3">
    <source>
        <dbReference type="ARBA" id="ARBA00022737"/>
    </source>
</evidence>
<reference evidence="10" key="1">
    <citation type="submission" date="2021-04" db="EMBL/GenBank/DDBJ databases">
        <authorList>
            <consortium name="Wellcome Sanger Institute Data Sharing"/>
        </authorList>
    </citation>
    <scope>NUCLEOTIDE SEQUENCE [LARGE SCALE GENOMIC DNA]</scope>
</reference>
<evidence type="ECO:0000256" key="1">
    <source>
        <dbReference type="ARBA" id="ARBA00008721"/>
    </source>
</evidence>
<dbReference type="FunFam" id="3.40.390.10:FF:000026">
    <property type="entry name" value="Pappalysin 1"/>
    <property type="match status" value="1"/>
</dbReference>
<protein>
    <submittedName>
        <fullName evidence="10">Pappalysin 2</fullName>
    </submittedName>
</protein>
<dbReference type="PROSITE" id="PS50923">
    <property type="entry name" value="SUSHI"/>
    <property type="match status" value="1"/>
</dbReference>
<dbReference type="SUPFAM" id="SSF49899">
    <property type="entry name" value="Concanavalin A-like lectins/glucanases"/>
    <property type="match status" value="1"/>
</dbReference>
<dbReference type="InterPro" id="IPR006558">
    <property type="entry name" value="LamG-like"/>
</dbReference>
<dbReference type="SMART" id="SM00560">
    <property type="entry name" value="LamGL"/>
    <property type="match status" value="1"/>
</dbReference>
<dbReference type="CDD" id="cd00033">
    <property type="entry name" value="CCP"/>
    <property type="match status" value="3"/>
</dbReference>
<dbReference type="PANTHER" id="PTHR46130">
    <property type="entry name" value="LAMGL DOMAIN-CONTAINING PROTEIN"/>
    <property type="match status" value="1"/>
</dbReference>
<dbReference type="PANTHER" id="PTHR46130:SF1">
    <property type="entry name" value="PAPPALYSIN-2"/>
    <property type="match status" value="1"/>
</dbReference>
<dbReference type="InterPro" id="IPR011936">
    <property type="entry name" value="Myxo_disulph_rpt"/>
</dbReference>
<organism evidence="10 11">
    <name type="scientific">Echeneis naucrates</name>
    <name type="common">Live sharksucker</name>
    <dbReference type="NCBI Taxonomy" id="173247"/>
    <lineage>
        <taxon>Eukaryota</taxon>
        <taxon>Metazoa</taxon>
        <taxon>Chordata</taxon>
        <taxon>Craniata</taxon>
        <taxon>Vertebrata</taxon>
        <taxon>Euteleostomi</taxon>
        <taxon>Actinopterygii</taxon>
        <taxon>Neopterygii</taxon>
        <taxon>Teleostei</taxon>
        <taxon>Neoteleostei</taxon>
        <taxon>Acanthomorphata</taxon>
        <taxon>Carangaria</taxon>
        <taxon>Carangiformes</taxon>
        <taxon>Echeneidae</taxon>
        <taxon>Echeneis</taxon>
    </lineage>
</organism>
<dbReference type="SMART" id="SM00004">
    <property type="entry name" value="NL"/>
    <property type="match status" value="2"/>
</dbReference>
<feature type="signal peptide" evidence="8">
    <location>
        <begin position="1"/>
        <end position="19"/>
    </location>
</feature>
<reference evidence="10" key="3">
    <citation type="submission" date="2025-09" db="UniProtKB">
        <authorList>
            <consortium name="Ensembl"/>
        </authorList>
    </citation>
    <scope>IDENTIFICATION</scope>
</reference>
<feature type="chain" id="PRO_5025670505" evidence="8">
    <location>
        <begin position="20"/>
        <end position="1785"/>
    </location>
</feature>
<feature type="compositionally biased region" description="Low complexity" evidence="7">
    <location>
        <begin position="59"/>
        <end position="73"/>
    </location>
</feature>
<feature type="region of interest" description="Disordered" evidence="7">
    <location>
        <begin position="59"/>
        <end position="81"/>
    </location>
</feature>
<keyword evidence="11" id="KW-1185">Reference proteome</keyword>
<dbReference type="SUPFAM" id="SSF57535">
    <property type="entry name" value="Complement control module/SCR domain"/>
    <property type="match status" value="3"/>
</dbReference>